<reference evidence="6" key="1">
    <citation type="journal article" date="2019" name="Int. J. Syst. Evol. Microbiol.">
        <title>The Global Catalogue of Microorganisms (GCM) 10K type strain sequencing project: providing services to taxonomists for standard genome sequencing and annotation.</title>
        <authorList>
            <consortium name="The Broad Institute Genomics Platform"/>
            <consortium name="The Broad Institute Genome Sequencing Center for Infectious Disease"/>
            <person name="Wu L."/>
            <person name="Ma J."/>
        </authorList>
    </citation>
    <scope>NUCLEOTIDE SEQUENCE [LARGE SCALE GENOMIC DNA]</scope>
    <source>
        <strain evidence="6">CCUG 60022</strain>
    </source>
</reference>
<protein>
    <recommendedName>
        <fullName evidence="2">protein-tyrosine-phosphatase</fullName>
        <ecNumber evidence="2">3.1.3.48</ecNumber>
    </recommendedName>
</protein>
<dbReference type="InterPro" id="IPR016667">
    <property type="entry name" value="Caps_polysacc_synth_CpsB/CapC"/>
</dbReference>
<evidence type="ECO:0000256" key="2">
    <source>
        <dbReference type="ARBA" id="ARBA00013064"/>
    </source>
</evidence>
<evidence type="ECO:0000256" key="3">
    <source>
        <dbReference type="ARBA" id="ARBA00022801"/>
    </source>
</evidence>
<keyword evidence="6" id="KW-1185">Reference proteome</keyword>
<evidence type="ECO:0000256" key="1">
    <source>
        <dbReference type="ARBA" id="ARBA00005750"/>
    </source>
</evidence>
<comment type="catalytic activity">
    <reaction evidence="4">
        <text>O-phospho-L-tyrosyl-[protein] + H2O = L-tyrosyl-[protein] + phosphate</text>
        <dbReference type="Rhea" id="RHEA:10684"/>
        <dbReference type="Rhea" id="RHEA-COMP:10136"/>
        <dbReference type="Rhea" id="RHEA-COMP:20101"/>
        <dbReference type="ChEBI" id="CHEBI:15377"/>
        <dbReference type="ChEBI" id="CHEBI:43474"/>
        <dbReference type="ChEBI" id="CHEBI:46858"/>
        <dbReference type="ChEBI" id="CHEBI:61978"/>
        <dbReference type="EC" id="3.1.3.48"/>
    </reaction>
</comment>
<dbReference type="PANTHER" id="PTHR39181">
    <property type="entry name" value="TYROSINE-PROTEIN PHOSPHATASE YWQE"/>
    <property type="match status" value="1"/>
</dbReference>
<sequence length="245" mass="28547">MLSLFKKKTPIIHLFPKEFVDIHCHLLSNIDDGTKSLNEAISLIKRMHNYGIKNFICTPHIMGGVWENSKESILTKLAELQNELNLQGLKDISIKAAAEYMLDENFDKLLKTKDLLTLKDHFILIELSYFNPPLNLYEQLFNIRIAGYKPILAHPERYSYFHHNFEEYSKLKEAGCLFQLNLLSLSKYYGESIQKTAFKLLKQGFIDFVGTDTHNNRHLNYLEKINNVKAVKMVRPILKNNVLFQ</sequence>
<evidence type="ECO:0000313" key="6">
    <source>
        <dbReference type="Proteomes" id="UP001597032"/>
    </source>
</evidence>
<keyword evidence="3" id="KW-0378">Hydrolase</keyword>
<dbReference type="InterPro" id="IPR016195">
    <property type="entry name" value="Pol/histidinol_Pase-like"/>
</dbReference>
<dbReference type="PIRSF" id="PIRSF016557">
    <property type="entry name" value="Caps_synth_CpsB"/>
    <property type="match status" value="1"/>
</dbReference>
<evidence type="ECO:0000256" key="4">
    <source>
        <dbReference type="ARBA" id="ARBA00051722"/>
    </source>
</evidence>
<dbReference type="Pfam" id="PF19567">
    <property type="entry name" value="CpsB_CapC"/>
    <property type="match status" value="1"/>
</dbReference>
<comment type="caution">
    <text evidence="5">The sequence shown here is derived from an EMBL/GenBank/DDBJ whole genome shotgun (WGS) entry which is preliminary data.</text>
</comment>
<dbReference type="EMBL" id="JBHTIC010000002">
    <property type="protein sequence ID" value="MFD0760721.1"/>
    <property type="molecule type" value="Genomic_DNA"/>
</dbReference>
<dbReference type="RefSeq" id="WP_298263666.1">
    <property type="nucleotide sequence ID" value="NZ_JBHTIC010000002.1"/>
</dbReference>
<dbReference type="PANTHER" id="PTHR39181:SF1">
    <property type="entry name" value="TYROSINE-PROTEIN PHOSPHATASE YWQE"/>
    <property type="match status" value="1"/>
</dbReference>
<name>A0ABW2Z1U6_9FLAO</name>
<organism evidence="5 6">
    <name type="scientific">Lutibacter aestuarii</name>
    <dbReference type="NCBI Taxonomy" id="861111"/>
    <lineage>
        <taxon>Bacteria</taxon>
        <taxon>Pseudomonadati</taxon>
        <taxon>Bacteroidota</taxon>
        <taxon>Flavobacteriia</taxon>
        <taxon>Flavobacteriales</taxon>
        <taxon>Flavobacteriaceae</taxon>
        <taxon>Lutibacter</taxon>
    </lineage>
</organism>
<gene>
    <name evidence="5" type="ORF">ACFQZW_01360</name>
</gene>
<accession>A0ABW2Z1U6</accession>
<dbReference type="SUPFAM" id="SSF89550">
    <property type="entry name" value="PHP domain-like"/>
    <property type="match status" value="1"/>
</dbReference>
<evidence type="ECO:0000313" key="5">
    <source>
        <dbReference type="EMBL" id="MFD0760721.1"/>
    </source>
</evidence>
<dbReference type="EC" id="3.1.3.48" evidence="2"/>
<dbReference type="Proteomes" id="UP001597032">
    <property type="component" value="Unassembled WGS sequence"/>
</dbReference>
<proteinExistence type="inferred from homology"/>
<comment type="similarity">
    <text evidence="1">Belongs to the metallo-dependent hydrolases superfamily. CpsB/CapC family.</text>
</comment>
<dbReference type="Gene3D" id="3.20.20.140">
    <property type="entry name" value="Metal-dependent hydrolases"/>
    <property type="match status" value="1"/>
</dbReference>